<comment type="caution">
    <text evidence="7">The sequence shown here is derived from an EMBL/GenBank/DDBJ whole genome shotgun (WGS) entry which is preliminary data.</text>
</comment>
<dbReference type="InterPro" id="IPR029006">
    <property type="entry name" value="ADF-H/Gelsolin-like_dom_sf"/>
</dbReference>
<dbReference type="PROSITE" id="PS51263">
    <property type="entry name" value="ADF_H"/>
    <property type="match status" value="1"/>
</dbReference>
<organism evidence="7 8">
    <name type="scientific">Cladobotryum mycophilum</name>
    <dbReference type="NCBI Taxonomy" id="491253"/>
    <lineage>
        <taxon>Eukaryota</taxon>
        <taxon>Fungi</taxon>
        <taxon>Dikarya</taxon>
        <taxon>Ascomycota</taxon>
        <taxon>Pezizomycotina</taxon>
        <taxon>Sordariomycetes</taxon>
        <taxon>Hypocreomycetidae</taxon>
        <taxon>Hypocreales</taxon>
        <taxon>Hypocreaceae</taxon>
        <taxon>Cladobotryum</taxon>
    </lineage>
</organism>
<evidence type="ECO:0000256" key="2">
    <source>
        <dbReference type="ARBA" id="ARBA00006844"/>
    </source>
</evidence>
<proteinExistence type="inferred from homology"/>
<dbReference type="SUPFAM" id="SSF55753">
    <property type="entry name" value="Actin depolymerizing proteins"/>
    <property type="match status" value="1"/>
</dbReference>
<dbReference type="PRINTS" id="PR00006">
    <property type="entry name" value="COFILIN"/>
</dbReference>
<dbReference type="PANTHER" id="PTHR11913">
    <property type="entry name" value="COFILIN-RELATED"/>
    <property type="match status" value="1"/>
</dbReference>
<reference evidence="7 8" key="1">
    <citation type="submission" date="2024-01" db="EMBL/GenBank/DDBJ databases">
        <title>Complete genome of Cladobotryum mycophilum ATHUM6906.</title>
        <authorList>
            <person name="Christinaki A.C."/>
            <person name="Myridakis A.I."/>
            <person name="Kouvelis V.N."/>
        </authorList>
    </citation>
    <scope>NUCLEOTIDE SEQUENCE [LARGE SCALE GENOMIC DNA]</scope>
    <source>
        <strain evidence="7 8">ATHUM6906</strain>
    </source>
</reference>
<dbReference type="Proteomes" id="UP001338125">
    <property type="component" value="Unassembled WGS sequence"/>
</dbReference>
<evidence type="ECO:0000256" key="4">
    <source>
        <dbReference type="ARBA" id="ARBA00023203"/>
    </source>
</evidence>
<evidence type="ECO:0000256" key="5">
    <source>
        <dbReference type="ARBA" id="ARBA00032427"/>
    </source>
</evidence>
<dbReference type="Pfam" id="PF00241">
    <property type="entry name" value="Cofilin_ADF"/>
    <property type="match status" value="1"/>
</dbReference>
<sequence>MSSNSGVKISPQVLDDFTALKLKKAYKYIILKLSDDLKEVVVEEASASEDWDEFRQKLIDAKFKTPTGLTKSPRYAIYDLHYDTPEGQRTKIIFIAWSPDDAGIKAKMTYASSKDAAKRSLNGVHVEVQANDTDDLEYKSVVTKATKTT</sequence>
<evidence type="ECO:0000256" key="3">
    <source>
        <dbReference type="ARBA" id="ARBA00015630"/>
    </source>
</evidence>
<dbReference type="Gene3D" id="3.40.20.10">
    <property type="entry name" value="Severin"/>
    <property type="match status" value="1"/>
</dbReference>
<accession>A0ABR0SYA3</accession>
<keyword evidence="8" id="KW-1185">Reference proteome</keyword>
<dbReference type="InterPro" id="IPR017904">
    <property type="entry name" value="ADF/Cofilin"/>
</dbReference>
<gene>
    <name evidence="7" type="ORF">PT974_02465</name>
</gene>
<protein>
    <recommendedName>
        <fullName evidence="3">Cofilin</fullName>
    </recommendedName>
    <alternativeName>
        <fullName evidence="5">Actin-depolymerizing factor 1</fullName>
    </alternativeName>
</protein>
<evidence type="ECO:0000313" key="8">
    <source>
        <dbReference type="Proteomes" id="UP001338125"/>
    </source>
</evidence>
<evidence type="ECO:0000256" key="1">
    <source>
        <dbReference type="ARBA" id="ARBA00004109"/>
    </source>
</evidence>
<dbReference type="EMBL" id="JAVFKD010000002">
    <property type="protein sequence ID" value="KAK5997113.1"/>
    <property type="molecule type" value="Genomic_DNA"/>
</dbReference>
<dbReference type="SMART" id="SM00102">
    <property type="entry name" value="ADF"/>
    <property type="match status" value="1"/>
</dbReference>
<dbReference type="InterPro" id="IPR002108">
    <property type="entry name" value="ADF-H"/>
</dbReference>
<dbReference type="CDD" id="cd11286">
    <property type="entry name" value="ADF_cofilin_like"/>
    <property type="match status" value="1"/>
</dbReference>
<evidence type="ECO:0000259" key="6">
    <source>
        <dbReference type="PROSITE" id="PS51263"/>
    </source>
</evidence>
<name>A0ABR0SYA3_9HYPO</name>
<comment type="similarity">
    <text evidence="2">Belongs to the actin-binding proteins ADF family.</text>
</comment>
<comment type="subcellular location">
    <subcellularLocation>
        <location evidence="1">Nucleus matrix</location>
    </subcellularLocation>
</comment>
<feature type="domain" description="ADF-H" evidence="6">
    <location>
        <begin position="6"/>
        <end position="146"/>
    </location>
</feature>
<keyword evidence="4" id="KW-0009">Actin-binding</keyword>
<evidence type="ECO:0000313" key="7">
    <source>
        <dbReference type="EMBL" id="KAK5997113.1"/>
    </source>
</evidence>